<feature type="compositionally biased region" description="Pro residues" evidence="6">
    <location>
        <begin position="48"/>
        <end position="68"/>
    </location>
</feature>
<comment type="caution">
    <text evidence="5">Lacks conserved residue(s) required for the propagation of feature annotation.</text>
</comment>
<dbReference type="GO" id="GO:0032588">
    <property type="term" value="C:trans-Golgi network membrane"/>
    <property type="evidence" value="ECO:0007669"/>
    <property type="project" value="TreeGrafter"/>
</dbReference>
<feature type="transmembrane region" description="Helical" evidence="5">
    <location>
        <begin position="304"/>
        <end position="324"/>
    </location>
</feature>
<proteinExistence type="inferred from homology"/>
<evidence type="ECO:0000313" key="8">
    <source>
        <dbReference type="Proteomes" id="UP000597762"/>
    </source>
</evidence>
<feature type="transmembrane region" description="Helical" evidence="5">
    <location>
        <begin position="228"/>
        <end position="261"/>
    </location>
</feature>
<feature type="transmembrane region" description="Helical" evidence="5">
    <location>
        <begin position="267"/>
        <end position="292"/>
    </location>
</feature>
<dbReference type="Pfam" id="PF04144">
    <property type="entry name" value="SCAMP"/>
    <property type="match status" value="1"/>
</dbReference>
<evidence type="ECO:0000256" key="5">
    <source>
        <dbReference type="RuleBase" id="RU363122"/>
    </source>
</evidence>
<reference evidence="7" key="1">
    <citation type="submission" date="2021-01" db="EMBL/GenBank/DDBJ databases">
        <authorList>
            <person name="Li R."/>
            <person name="Bekaert M."/>
        </authorList>
    </citation>
    <scope>NUCLEOTIDE SEQUENCE</scope>
    <source>
        <strain evidence="7">Farmed</strain>
    </source>
</reference>
<protein>
    <recommendedName>
        <fullName evidence="5">Secretory carrier-associated membrane protein</fullName>
        <shortName evidence="5">Secretory carrier membrane protein</shortName>
    </recommendedName>
</protein>
<dbReference type="PANTHER" id="PTHR10687:SF2">
    <property type="entry name" value="SECRETORY CARRIER-ASSOCIATED MEMBRANE PROTEIN"/>
    <property type="match status" value="1"/>
</dbReference>
<dbReference type="GO" id="GO:0015031">
    <property type="term" value="P:protein transport"/>
    <property type="evidence" value="ECO:0007669"/>
    <property type="project" value="InterPro"/>
</dbReference>
<organism evidence="7 8">
    <name type="scientific">Acanthosepion pharaonis</name>
    <name type="common">Pharaoh cuttlefish</name>
    <name type="synonym">Sepia pharaonis</name>
    <dbReference type="NCBI Taxonomy" id="158019"/>
    <lineage>
        <taxon>Eukaryota</taxon>
        <taxon>Metazoa</taxon>
        <taxon>Spiralia</taxon>
        <taxon>Lophotrochozoa</taxon>
        <taxon>Mollusca</taxon>
        <taxon>Cephalopoda</taxon>
        <taxon>Coleoidea</taxon>
        <taxon>Decapodiformes</taxon>
        <taxon>Sepiida</taxon>
        <taxon>Sepiina</taxon>
        <taxon>Sepiidae</taxon>
        <taxon>Acanthosepion</taxon>
    </lineage>
</organism>
<feature type="transmembrane region" description="Helical" evidence="5">
    <location>
        <begin position="330"/>
        <end position="355"/>
    </location>
</feature>
<dbReference type="InterPro" id="IPR007273">
    <property type="entry name" value="SCAMP"/>
</dbReference>
<keyword evidence="8" id="KW-1185">Reference proteome</keyword>
<comment type="caution">
    <text evidence="7">The sequence shown here is derived from an EMBL/GenBank/DDBJ whole genome shotgun (WGS) entry which is preliminary data.</text>
</comment>
<keyword evidence="3 5" id="KW-1133">Transmembrane helix</keyword>
<dbReference type="EMBL" id="CAHIKZ030000098">
    <property type="protein sequence ID" value="CAE1152111.1"/>
    <property type="molecule type" value="Genomic_DNA"/>
</dbReference>
<keyword evidence="5" id="KW-0813">Transport</keyword>
<gene>
    <name evidence="7" type="ORF">SPHA_3307</name>
</gene>
<evidence type="ECO:0000256" key="6">
    <source>
        <dbReference type="SAM" id="MobiDB-lite"/>
    </source>
</evidence>
<accession>A0A812AT17</accession>
<keyword evidence="4 5" id="KW-0472">Membrane</keyword>
<keyword evidence="2 5" id="KW-0812">Transmembrane</keyword>
<evidence type="ECO:0000256" key="4">
    <source>
        <dbReference type="ARBA" id="ARBA00023136"/>
    </source>
</evidence>
<feature type="compositionally biased region" description="Polar residues" evidence="6">
    <location>
        <begin position="24"/>
        <end position="33"/>
    </location>
</feature>
<evidence type="ECO:0000256" key="2">
    <source>
        <dbReference type="ARBA" id="ARBA00022692"/>
    </source>
</evidence>
<dbReference type="PANTHER" id="PTHR10687">
    <property type="entry name" value="SECRETORY CARRIER-ASSOCIATED MEMBRANE PROTEIN SCAMP"/>
    <property type="match status" value="1"/>
</dbReference>
<dbReference type="Proteomes" id="UP000597762">
    <property type="component" value="Unassembled WGS sequence"/>
</dbReference>
<feature type="region of interest" description="Disordered" evidence="6">
    <location>
        <begin position="1"/>
        <end position="93"/>
    </location>
</feature>
<comment type="subcellular location">
    <subcellularLocation>
        <location evidence="1 5">Membrane</location>
        <topology evidence="1 5">Multi-pass membrane protein</topology>
    </subcellularLocation>
</comment>
<feature type="transmembrane region" description="Helical" evidence="5">
    <location>
        <begin position="197"/>
        <end position="216"/>
    </location>
</feature>
<comment type="similarity">
    <text evidence="5">Belongs to the SCAMP family.</text>
</comment>
<name>A0A812AT17_ACAPH</name>
<evidence type="ECO:0000313" key="7">
    <source>
        <dbReference type="EMBL" id="CAE1152111.1"/>
    </source>
</evidence>
<dbReference type="GO" id="GO:0055038">
    <property type="term" value="C:recycling endosome membrane"/>
    <property type="evidence" value="ECO:0007669"/>
    <property type="project" value="TreeGrafter"/>
</dbReference>
<dbReference type="AlphaFoldDB" id="A0A812AT17"/>
<feature type="transmembrane region" description="Helical" evidence="5">
    <location>
        <begin position="405"/>
        <end position="423"/>
    </location>
</feature>
<sequence>MSGFDSNPFADPEAANPFADPSVRQATQGTQGTLDDFNPFADKNNTQPAPPPSRSTIPAPQPAQPPASQPAIMTPSEEPPPYSAVGAQKVDTSDLQRRQEELERKAAELQRKEQEMRDMQFKTSRQNNWPPLPKWFPIGPCFYQDFSVDIPLEFQKTVKFAYYLWMFYVFVLFLNILGSLAYLVAAPSDGGSTFGLSLVWFFLFTPCSFICWYRPLYKAFRSDSSFNFFVFFFVFFFQFCTCVIMCLGVTNFTVGIIGGIGTVSKNMAVGLIMIFIGIFFALVSVITFALLVKSRRFFLLSISIQKLLFNLWLSFSSGWINALITLGTNVGAGAFMIFVALFLTAYAVVNIIVLIKVHRIYRSTGASFQKAQAEFAQGVMRNETVQNAAANAAAGAARGAAQQHCLFFSLSLFFFFFFFFFFLSQGGWPVSLDKDISSFDQACC</sequence>
<feature type="transmembrane region" description="Helical" evidence="5">
    <location>
        <begin position="162"/>
        <end position="185"/>
    </location>
</feature>
<evidence type="ECO:0000256" key="1">
    <source>
        <dbReference type="ARBA" id="ARBA00004141"/>
    </source>
</evidence>
<dbReference type="OrthoDB" id="242866at2759"/>
<evidence type="ECO:0000256" key="3">
    <source>
        <dbReference type="ARBA" id="ARBA00022989"/>
    </source>
</evidence>